<proteinExistence type="predicted"/>
<protein>
    <submittedName>
        <fullName evidence="1">Uncharacterized protein</fullName>
    </submittedName>
</protein>
<dbReference type="AlphaFoldDB" id="A0A7C8MH73"/>
<accession>A0A7C8MH73</accession>
<evidence type="ECO:0000313" key="1">
    <source>
        <dbReference type="EMBL" id="KAF2877459.1"/>
    </source>
</evidence>
<evidence type="ECO:0000313" key="2">
    <source>
        <dbReference type="Proteomes" id="UP000481861"/>
    </source>
</evidence>
<organism evidence="1 2">
    <name type="scientific">Massariosphaeria phaeospora</name>
    <dbReference type="NCBI Taxonomy" id="100035"/>
    <lineage>
        <taxon>Eukaryota</taxon>
        <taxon>Fungi</taxon>
        <taxon>Dikarya</taxon>
        <taxon>Ascomycota</taxon>
        <taxon>Pezizomycotina</taxon>
        <taxon>Dothideomycetes</taxon>
        <taxon>Pleosporomycetidae</taxon>
        <taxon>Pleosporales</taxon>
        <taxon>Pleosporales incertae sedis</taxon>
        <taxon>Massariosphaeria</taxon>
    </lineage>
</organism>
<reference evidence="1 2" key="1">
    <citation type="submission" date="2020-01" db="EMBL/GenBank/DDBJ databases">
        <authorList>
            <consortium name="DOE Joint Genome Institute"/>
            <person name="Haridas S."/>
            <person name="Albert R."/>
            <person name="Binder M."/>
            <person name="Bloem J."/>
            <person name="Labutti K."/>
            <person name="Salamov A."/>
            <person name="Andreopoulos B."/>
            <person name="Baker S.E."/>
            <person name="Barry K."/>
            <person name="Bills G."/>
            <person name="Bluhm B.H."/>
            <person name="Cannon C."/>
            <person name="Castanera R."/>
            <person name="Culley D.E."/>
            <person name="Daum C."/>
            <person name="Ezra D."/>
            <person name="Gonzalez J.B."/>
            <person name="Henrissat B."/>
            <person name="Kuo A."/>
            <person name="Liang C."/>
            <person name="Lipzen A."/>
            <person name="Lutzoni F."/>
            <person name="Magnuson J."/>
            <person name="Mondo S."/>
            <person name="Nolan M."/>
            <person name="Ohm R."/>
            <person name="Pangilinan J."/>
            <person name="Park H.-J.H."/>
            <person name="Ramirez L."/>
            <person name="Alfaro M."/>
            <person name="Sun H."/>
            <person name="Tritt A."/>
            <person name="Yoshinaga Y."/>
            <person name="Zwiers L.-H.L."/>
            <person name="Turgeon B.G."/>
            <person name="Goodwin S.B."/>
            <person name="Spatafora J.W."/>
            <person name="Crous P.W."/>
            <person name="Grigoriev I.V."/>
        </authorList>
    </citation>
    <scope>NUCLEOTIDE SEQUENCE [LARGE SCALE GENOMIC DNA]</scope>
    <source>
        <strain evidence="1 2">CBS 611.86</strain>
    </source>
</reference>
<dbReference type="EMBL" id="JAADJZ010000002">
    <property type="protein sequence ID" value="KAF2877459.1"/>
    <property type="molecule type" value="Genomic_DNA"/>
</dbReference>
<sequence length="214" mass="24888">MAYVFRTRYDTSTYPQRRQRQCVLLQPRINLDSILHASRSDKYEMSPRPVTLRYHRLRELASLGRSTIALENSMYRPRGHGLRGSQAGERVPYAYQIQDVSQVTQGLIDEMAPCILYDHVPRLCGEDFESAVLTYDNQDLRDDHSRKKSRYSMEQRRRFHGISIAELTPVTEARNYHTPVLEAFDDSASINKILVYEWTAEMTLTMQAAPDRGR</sequence>
<name>A0A7C8MH73_9PLEO</name>
<gene>
    <name evidence="1" type="ORF">BDV95DRAFT_147692</name>
</gene>
<dbReference type="Proteomes" id="UP000481861">
    <property type="component" value="Unassembled WGS sequence"/>
</dbReference>
<comment type="caution">
    <text evidence="1">The sequence shown here is derived from an EMBL/GenBank/DDBJ whole genome shotgun (WGS) entry which is preliminary data.</text>
</comment>
<keyword evidence="2" id="KW-1185">Reference proteome</keyword>